<comment type="caution">
    <text evidence="1">The sequence shown here is derived from an EMBL/GenBank/DDBJ whole genome shotgun (WGS) entry which is preliminary data.</text>
</comment>
<evidence type="ECO:0000313" key="1">
    <source>
        <dbReference type="EMBL" id="GLB42098.1"/>
    </source>
</evidence>
<evidence type="ECO:0000313" key="2">
    <source>
        <dbReference type="Proteomes" id="UP001063166"/>
    </source>
</evidence>
<dbReference type="AlphaFoldDB" id="A0A9P3UQY4"/>
<name>A0A9P3UQY4_LYOSH</name>
<proteinExistence type="predicted"/>
<accession>A0A9P3UQY4</accession>
<reference evidence="1" key="1">
    <citation type="submission" date="2022-07" db="EMBL/GenBank/DDBJ databases">
        <title>The genome of Lyophyllum shimeji provides insight into the initial evolution of ectomycorrhizal fungal genome.</title>
        <authorList>
            <person name="Kobayashi Y."/>
            <person name="Shibata T."/>
            <person name="Hirakawa H."/>
            <person name="Shigenobu S."/>
            <person name="Nishiyama T."/>
            <person name="Yamada A."/>
            <person name="Hasebe M."/>
            <person name="Kawaguchi M."/>
        </authorList>
    </citation>
    <scope>NUCLEOTIDE SEQUENCE</scope>
    <source>
        <strain evidence="1">AT787</strain>
    </source>
</reference>
<protein>
    <submittedName>
        <fullName evidence="1">Uncharacterized protein</fullName>
    </submittedName>
</protein>
<dbReference type="EMBL" id="BRPK01000011">
    <property type="protein sequence ID" value="GLB42098.1"/>
    <property type="molecule type" value="Genomic_DNA"/>
</dbReference>
<keyword evidence="2" id="KW-1185">Reference proteome</keyword>
<dbReference type="Proteomes" id="UP001063166">
    <property type="component" value="Unassembled WGS sequence"/>
</dbReference>
<organism evidence="1 2">
    <name type="scientific">Lyophyllum shimeji</name>
    <name type="common">Hon-shimeji</name>
    <name type="synonym">Tricholoma shimeji</name>
    <dbReference type="NCBI Taxonomy" id="47721"/>
    <lineage>
        <taxon>Eukaryota</taxon>
        <taxon>Fungi</taxon>
        <taxon>Dikarya</taxon>
        <taxon>Basidiomycota</taxon>
        <taxon>Agaricomycotina</taxon>
        <taxon>Agaricomycetes</taxon>
        <taxon>Agaricomycetidae</taxon>
        <taxon>Agaricales</taxon>
        <taxon>Tricholomatineae</taxon>
        <taxon>Lyophyllaceae</taxon>
        <taxon>Lyophyllum</taxon>
    </lineage>
</organism>
<gene>
    <name evidence="1" type="ORF">LshimejAT787_1101130</name>
</gene>
<sequence length="83" mass="9593">MVSRCHTVRFRLDERDSLTGKGWRERQVVCKSAWERAGPPGAAHDLRWTLAGCGAVWDRRLLIIRGLRFSTMLSGYFHLFSFP</sequence>